<proteinExistence type="inferred from homology"/>
<keyword evidence="9" id="KW-0408">Iron</keyword>
<dbReference type="GO" id="GO:0098552">
    <property type="term" value="C:side of membrane"/>
    <property type="evidence" value="ECO:0007669"/>
    <property type="project" value="UniProtKB-KW"/>
</dbReference>
<keyword evidence="5" id="KW-0336">GPI-anchor</keyword>
<keyword evidence="4" id="KW-0964">Secreted</keyword>
<evidence type="ECO:0000256" key="2">
    <source>
        <dbReference type="ARBA" id="ARBA00004613"/>
    </source>
</evidence>
<dbReference type="EMBL" id="LXJU01000034">
    <property type="protein sequence ID" value="OGE47976.1"/>
    <property type="molecule type" value="Genomic_DNA"/>
</dbReference>
<evidence type="ECO:0000256" key="9">
    <source>
        <dbReference type="PROSITE-ProRule" id="PRU01356"/>
    </source>
</evidence>
<gene>
    <name evidence="14" type="ORF">PENARI_c034G08093</name>
</gene>
<keyword evidence="7" id="KW-1015">Disulfide bond</keyword>
<evidence type="ECO:0000313" key="15">
    <source>
        <dbReference type="Proteomes" id="UP000177622"/>
    </source>
</evidence>
<feature type="chain" id="PRO_5009519250" description="CFEM domain-containing protein" evidence="12">
    <location>
        <begin position="23"/>
        <end position="265"/>
    </location>
</feature>
<keyword evidence="11" id="KW-1133">Transmembrane helix</keyword>
<keyword evidence="8" id="KW-0449">Lipoprotein</keyword>
<reference evidence="14 15" key="1">
    <citation type="journal article" date="2016" name="Sci. Rep.">
        <title>Penicillium arizonense, a new, genome sequenced fungal species, reveals a high chemical diversity in secreted metabolites.</title>
        <authorList>
            <person name="Grijseels S."/>
            <person name="Nielsen J.C."/>
            <person name="Randelovic M."/>
            <person name="Nielsen J."/>
            <person name="Nielsen K.F."/>
            <person name="Workman M."/>
            <person name="Frisvad J.C."/>
        </authorList>
    </citation>
    <scope>NUCLEOTIDE SEQUENCE [LARGE SCALE GENOMIC DNA]</scope>
    <source>
        <strain evidence="14 15">CBS 141311</strain>
    </source>
</reference>
<comment type="subcellular location">
    <subcellularLocation>
        <location evidence="1">Membrane</location>
        <topology evidence="1">Lipid-anchor</topology>
        <topology evidence="1">GPI-anchor</topology>
    </subcellularLocation>
    <subcellularLocation>
        <location evidence="2">Secreted</location>
    </subcellularLocation>
</comment>
<evidence type="ECO:0000313" key="14">
    <source>
        <dbReference type="EMBL" id="OGE47976.1"/>
    </source>
</evidence>
<sequence>MPFAPRLAALVALFTLLTTTLAADKNLIPTAASSTFPQCGLTCSQLYAAQDTCTQAADSSTWVSCFCQSSLISNLKTSGSVCSSCSAGDQALVSTWYTNYCNSGGKETSNTATTTSSAAASATATSTSGASSANSSKSGSATEEKKSWWSTHYRWVIMLIVLVIGFGIIAALGVWFKRRYDAKRPNLYHGGSSGVLSTASPPSGPRDAAWAPAPMPVQERGLGSPSVASSSLSNVAPKTSTPLSGSRSRLTKIPQGPGDVEIRQV</sequence>
<evidence type="ECO:0000256" key="1">
    <source>
        <dbReference type="ARBA" id="ARBA00004589"/>
    </source>
</evidence>
<evidence type="ECO:0000256" key="12">
    <source>
        <dbReference type="SAM" id="SignalP"/>
    </source>
</evidence>
<evidence type="ECO:0000256" key="11">
    <source>
        <dbReference type="SAM" id="Phobius"/>
    </source>
</evidence>
<feature type="compositionally biased region" description="Polar residues" evidence="10">
    <location>
        <begin position="238"/>
        <end position="248"/>
    </location>
</feature>
<dbReference type="InterPro" id="IPR008427">
    <property type="entry name" value="Extracellular_membr_CFEM_dom"/>
</dbReference>
<dbReference type="Proteomes" id="UP000177622">
    <property type="component" value="Unassembled WGS sequence"/>
</dbReference>
<dbReference type="AlphaFoldDB" id="A0A1F5L4K9"/>
<name>A0A1F5L4K9_PENAI</name>
<dbReference type="GO" id="GO:0005576">
    <property type="term" value="C:extracellular region"/>
    <property type="evidence" value="ECO:0007669"/>
    <property type="project" value="UniProtKB-SubCell"/>
</dbReference>
<keyword evidence="11" id="KW-0472">Membrane</keyword>
<evidence type="ECO:0000256" key="8">
    <source>
        <dbReference type="ARBA" id="ARBA00023288"/>
    </source>
</evidence>
<feature type="signal peptide" evidence="12">
    <location>
        <begin position="1"/>
        <end position="22"/>
    </location>
</feature>
<evidence type="ECO:0000256" key="3">
    <source>
        <dbReference type="ARBA" id="ARBA00010031"/>
    </source>
</evidence>
<evidence type="ECO:0000256" key="5">
    <source>
        <dbReference type="ARBA" id="ARBA00022622"/>
    </source>
</evidence>
<evidence type="ECO:0000256" key="4">
    <source>
        <dbReference type="ARBA" id="ARBA00022525"/>
    </source>
</evidence>
<dbReference type="OrthoDB" id="5426355at2759"/>
<evidence type="ECO:0000259" key="13">
    <source>
        <dbReference type="PROSITE" id="PS52012"/>
    </source>
</evidence>
<feature type="compositionally biased region" description="Low complexity" evidence="10">
    <location>
        <begin position="221"/>
        <end position="237"/>
    </location>
</feature>
<organism evidence="14 15">
    <name type="scientific">Penicillium arizonense</name>
    <dbReference type="NCBI Taxonomy" id="1835702"/>
    <lineage>
        <taxon>Eukaryota</taxon>
        <taxon>Fungi</taxon>
        <taxon>Dikarya</taxon>
        <taxon>Ascomycota</taxon>
        <taxon>Pezizomycotina</taxon>
        <taxon>Eurotiomycetes</taxon>
        <taxon>Eurotiomycetidae</taxon>
        <taxon>Eurotiales</taxon>
        <taxon>Aspergillaceae</taxon>
        <taxon>Penicillium</taxon>
    </lineage>
</organism>
<protein>
    <recommendedName>
        <fullName evidence="13">CFEM domain-containing protein</fullName>
    </recommendedName>
</protein>
<accession>A0A1F5L4K9</accession>
<evidence type="ECO:0000256" key="7">
    <source>
        <dbReference type="ARBA" id="ARBA00023157"/>
    </source>
</evidence>
<evidence type="ECO:0000256" key="6">
    <source>
        <dbReference type="ARBA" id="ARBA00022729"/>
    </source>
</evidence>
<keyword evidence="9" id="KW-0479">Metal-binding</keyword>
<keyword evidence="15" id="KW-1185">Reference proteome</keyword>
<dbReference type="RefSeq" id="XP_022483433.1">
    <property type="nucleotide sequence ID" value="XM_022636730.1"/>
</dbReference>
<feature type="transmembrane region" description="Helical" evidence="11">
    <location>
        <begin position="155"/>
        <end position="176"/>
    </location>
</feature>
<keyword evidence="6 12" id="KW-0732">Signal</keyword>
<dbReference type="GO" id="GO:0046872">
    <property type="term" value="F:metal ion binding"/>
    <property type="evidence" value="ECO:0007669"/>
    <property type="project" value="UniProtKB-UniRule"/>
</dbReference>
<feature type="binding site" description="axial binding residue" evidence="9">
    <location>
        <position position="58"/>
    </location>
    <ligand>
        <name>heme</name>
        <dbReference type="ChEBI" id="CHEBI:30413"/>
    </ligand>
    <ligandPart>
        <name>Fe</name>
        <dbReference type="ChEBI" id="CHEBI:18248"/>
    </ligandPart>
</feature>
<keyword evidence="11" id="KW-0812">Transmembrane</keyword>
<dbReference type="PROSITE" id="PS52012">
    <property type="entry name" value="CFEM"/>
    <property type="match status" value="1"/>
</dbReference>
<evidence type="ECO:0000256" key="10">
    <source>
        <dbReference type="SAM" id="MobiDB-lite"/>
    </source>
</evidence>
<keyword evidence="9" id="KW-0349">Heme</keyword>
<feature type="region of interest" description="Disordered" evidence="10">
    <location>
        <begin position="191"/>
        <end position="265"/>
    </location>
</feature>
<comment type="caution">
    <text evidence="9">Lacks conserved residue(s) required for the propagation of feature annotation.</text>
</comment>
<dbReference type="GeneID" id="34581464"/>
<feature type="domain" description="CFEM" evidence="13">
    <location>
        <begin position="11"/>
        <end position="128"/>
    </location>
</feature>
<comment type="caution">
    <text evidence="14">The sequence shown here is derived from an EMBL/GenBank/DDBJ whole genome shotgun (WGS) entry which is preliminary data.</text>
</comment>
<keyword evidence="5" id="KW-0325">Glycoprotein</keyword>
<comment type="similarity">
    <text evidence="3">Belongs to the RBT5 family.</text>
</comment>